<accession>A0A9P6ALM9</accession>
<keyword evidence="4 6" id="KW-1133">Transmembrane helix</keyword>
<evidence type="ECO:0000313" key="7">
    <source>
        <dbReference type="EMBL" id="KAF9508130.1"/>
    </source>
</evidence>
<comment type="similarity">
    <text evidence="2">Belongs to the TMEM170 family.</text>
</comment>
<dbReference type="InterPro" id="IPR019334">
    <property type="entry name" value="TMEM170A/B/YPR153W-like"/>
</dbReference>
<sequence length="155" mass="16882">MGHAASRTQDSVLSPPPGYVTPSFPSLHNPALEFHRREEAQYLFYSKDIYRFTLYWTLIMYALTYGACGVWAGIVQAVAARRKGHGLTSSMLVVLVFLTVGSFSAVIGSAVIGYVLAAVYSVGSFAMSTWVPFLWALVQTLAAIMGSYSTIITLL</sequence>
<evidence type="ECO:0000256" key="6">
    <source>
        <dbReference type="SAM" id="Phobius"/>
    </source>
</evidence>
<keyword evidence="8" id="KW-1185">Reference proteome</keyword>
<evidence type="ECO:0008006" key="9">
    <source>
        <dbReference type="Google" id="ProtNLM"/>
    </source>
</evidence>
<feature type="transmembrane region" description="Helical" evidence="6">
    <location>
        <begin position="92"/>
        <end position="121"/>
    </location>
</feature>
<evidence type="ECO:0000256" key="2">
    <source>
        <dbReference type="ARBA" id="ARBA00006325"/>
    </source>
</evidence>
<evidence type="ECO:0000256" key="3">
    <source>
        <dbReference type="ARBA" id="ARBA00022692"/>
    </source>
</evidence>
<protein>
    <recommendedName>
        <fullName evidence="9">Integral membrane protein</fullName>
    </recommendedName>
</protein>
<name>A0A9P6ALM9_9AGAM</name>
<dbReference type="PANTHER" id="PTHR22779">
    <property type="entry name" value="SD17342P"/>
    <property type="match status" value="1"/>
</dbReference>
<dbReference type="PANTHER" id="PTHR22779:SF6">
    <property type="entry name" value="SD17342P"/>
    <property type="match status" value="1"/>
</dbReference>
<proteinExistence type="inferred from homology"/>
<dbReference type="GO" id="GO:0016020">
    <property type="term" value="C:membrane"/>
    <property type="evidence" value="ECO:0007669"/>
    <property type="project" value="UniProtKB-SubCell"/>
</dbReference>
<keyword evidence="5 6" id="KW-0472">Membrane</keyword>
<feature type="transmembrane region" description="Helical" evidence="6">
    <location>
        <begin position="133"/>
        <end position="154"/>
    </location>
</feature>
<evidence type="ECO:0000256" key="5">
    <source>
        <dbReference type="ARBA" id="ARBA00023136"/>
    </source>
</evidence>
<keyword evidence="3 6" id="KW-0812">Transmembrane</keyword>
<dbReference type="Proteomes" id="UP000886523">
    <property type="component" value="Unassembled WGS sequence"/>
</dbReference>
<evidence type="ECO:0000313" key="8">
    <source>
        <dbReference type="Proteomes" id="UP000886523"/>
    </source>
</evidence>
<organism evidence="7 8">
    <name type="scientific">Hydnum rufescens UP504</name>
    <dbReference type="NCBI Taxonomy" id="1448309"/>
    <lineage>
        <taxon>Eukaryota</taxon>
        <taxon>Fungi</taxon>
        <taxon>Dikarya</taxon>
        <taxon>Basidiomycota</taxon>
        <taxon>Agaricomycotina</taxon>
        <taxon>Agaricomycetes</taxon>
        <taxon>Cantharellales</taxon>
        <taxon>Hydnaceae</taxon>
        <taxon>Hydnum</taxon>
    </lineage>
</organism>
<dbReference type="Pfam" id="PF10190">
    <property type="entry name" value="Tmemb_170"/>
    <property type="match status" value="1"/>
</dbReference>
<evidence type="ECO:0000256" key="1">
    <source>
        <dbReference type="ARBA" id="ARBA00004141"/>
    </source>
</evidence>
<dbReference type="AlphaFoldDB" id="A0A9P6ALM9"/>
<feature type="transmembrane region" description="Helical" evidence="6">
    <location>
        <begin position="54"/>
        <end position="80"/>
    </location>
</feature>
<gene>
    <name evidence="7" type="ORF">BS47DRAFT_1488499</name>
</gene>
<comment type="caution">
    <text evidence="7">The sequence shown here is derived from an EMBL/GenBank/DDBJ whole genome shotgun (WGS) entry which is preliminary data.</text>
</comment>
<dbReference type="OrthoDB" id="2131401at2759"/>
<evidence type="ECO:0000256" key="4">
    <source>
        <dbReference type="ARBA" id="ARBA00022989"/>
    </source>
</evidence>
<reference evidence="7" key="1">
    <citation type="journal article" date="2020" name="Nat. Commun.">
        <title>Large-scale genome sequencing of mycorrhizal fungi provides insights into the early evolution of symbiotic traits.</title>
        <authorList>
            <person name="Miyauchi S."/>
            <person name="Kiss E."/>
            <person name="Kuo A."/>
            <person name="Drula E."/>
            <person name="Kohler A."/>
            <person name="Sanchez-Garcia M."/>
            <person name="Morin E."/>
            <person name="Andreopoulos B."/>
            <person name="Barry K.W."/>
            <person name="Bonito G."/>
            <person name="Buee M."/>
            <person name="Carver A."/>
            <person name="Chen C."/>
            <person name="Cichocki N."/>
            <person name="Clum A."/>
            <person name="Culley D."/>
            <person name="Crous P.W."/>
            <person name="Fauchery L."/>
            <person name="Girlanda M."/>
            <person name="Hayes R.D."/>
            <person name="Keri Z."/>
            <person name="LaButti K."/>
            <person name="Lipzen A."/>
            <person name="Lombard V."/>
            <person name="Magnuson J."/>
            <person name="Maillard F."/>
            <person name="Murat C."/>
            <person name="Nolan M."/>
            <person name="Ohm R.A."/>
            <person name="Pangilinan J."/>
            <person name="Pereira M.F."/>
            <person name="Perotto S."/>
            <person name="Peter M."/>
            <person name="Pfister S."/>
            <person name="Riley R."/>
            <person name="Sitrit Y."/>
            <person name="Stielow J.B."/>
            <person name="Szollosi G."/>
            <person name="Zifcakova L."/>
            <person name="Stursova M."/>
            <person name="Spatafora J.W."/>
            <person name="Tedersoo L."/>
            <person name="Vaario L.M."/>
            <person name="Yamada A."/>
            <person name="Yan M."/>
            <person name="Wang P."/>
            <person name="Xu J."/>
            <person name="Bruns T."/>
            <person name="Baldrian P."/>
            <person name="Vilgalys R."/>
            <person name="Dunand C."/>
            <person name="Henrissat B."/>
            <person name="Grigoriev I.V."/>
            <person name="Hibbett D."/>
            <person name="Nagy L.G."/>
            <person name="Martin F.M."/>
        </authorList>
    </citation>
    <scope>NUCLEOTIDE SEQUENCE</scope>
    <source>
        <strain evidence="7">UP504</strain>
    </source>
</reference>
<comment type="subcellular location">
    <subcellularLocation>
        <location evidence="1">Membrane</location>
        <topology evidence="1">Multi-pass membrane protein</topology>
    </subcellularLocation>
</comment>
<dbReference type="EMBL" id="MU129064">
    <property type="protein sequence ID" value="KAF9508130.1"/>
    <property type="molecule type" value="Genomic_DNA"/>
</dbReference>